<sequence length="766" mass="87242">MGDTTNLLSQYFVRLASFDGLINRTEYDSDCQYRGRLETVSVSHKTSVIKLARAGFYYAGPVEGIQCFICKSKARYSSWNNESPVGVHRILNPYCPFLQSYNFDNNNNNHNDLSSSTSSTQTVASYHVGTFSQHPNNSASQPQGTLNREELSDNYHETAPRNGTLEISSQSQHSRNNNQRNISLNIGRTCNQLNENILTVPNSWNQTTTNMSNTSRPTLNTGNNNIGSRSSYTDHVEEYTGKIVHPKIGHKIFGVYESFRVLTFPNPQNEKAEEWAEDGFIYVDNDLVQCVYCVGCASFQEINVRDTHERLFPESRHLCPMVSKIDIGNVSRKLEVLVRSKLLNKSNQPSVSCVTTYPALHPQFMSEEERISSFKYWPKQYKPTKCQLAEAGFFHTGVGTKVVCFCCGVAVIDWEPIADPWQQHSLISPRCGFIKYTKRPEFIQEMAGSIENLVKVDPEVTESVSSVGDFVIPDPFPPTLNTTLLAAYSSCGFTPSQLDLFLQQFFSKTCGRYPSVDMLKAVVLADGELNKHVDIIGLQDDVERDQHFKATVASLNQECDLLMAGKDQELRKALEEQRQHYDHYIQQLNQNDQLLQLHYYQQMREKDDLSHQLQTAIERHASREDNLQQQLQTADANLQQIQQQLQTAGDRQLNLQEQLQIQQIEHKELETQRAQLEAKLQRYKIELSTLATELSRLNSIVREINNQPNPGQENVTCFFCLSNERNVLLRPCKHVCCCVACTPHFINSTCPICRTPVQDWELIFLP</sequence>
<dbReference type="Gene3D" id="1.10.1170.10">
    <property type="entry name" value="Inhibitor Of Apoptosis Protein (2mihbC-IAP-1), Chain A"/>
    <property type="match status" value="3"/>
</dbReference>
<dbReference type="GO" id="GO:0005634">
    <property type="term" value="C:nucleus"/>
    <property type="evidence" value="ECO:0007669"/>
    <property type="project" value="TreeGrafter"/>
</dbReference>
<dbReference type="InterPro" id="IPR001370">
    <property type="entry name" value="BIR_rpt"/>
</dbReference>
<dbReference type="CDD" id="cd16649">
    <property type="entry name" value="mRING-HC-C3HC5_CGRF1-like"/>
    <property type="match status" value="1"/>
</dbReference>
<evidence type="ECO:0000256" key="4">
    <source>
        <dbReference type="PROSITE-ProRule" id="PRU00175"/>
    </source>
</evidence>
<dbReference type="InterPro" id="IPR013083">
    <property type="entry name" value="Znf_RING/FYVE/PHD"/>
</dbReference>
<evidence type="ECO:0000313" key="8">
    <source>
        <dbReference type="EMBL" id="KAK6169242.1"/>
    </source>
</evidence>
<reference evidence="8 9" key="1">
    <citation type="submission" date="2024-01" db="EMBL/GenBank/DDBJ databases">
        <title>The genome of the rayed Mediterranean limpet Patella caerulea (Linnaeus, 1758).</title>
        <authorList>
            <person name="Anh-Thu Weber A."/>
            <person name="Halstead-Nussloch G."/>
        </authorList>
    </citation>
    <scope>NUCLEOTIDE SEQUENCE [LARGE SCALE GENOMIC DNA]</scope>
    <source>
        <strain evidence="8">AATW-2023a</strain>
        <tissue evidence="8">Whole specimen</tissue>
    </source>
</reference>
<keyword evidence="9" id="KW-1185">Reference proteome</keyword>
<dbReference type="PROSITE" id="PS50089">
    <property type="entry name" value="ZF_RING_2"/>
    <property type="match status" value="1"/>
</dbReference>
<feature type="region of interest" description="Disordered" evidence="6">
    <location>
        <begin position="204"/>
        <end position="230"/>
    </location>
</feature>
<comment type="caution">
    <text evidence="8">The sequence shown here is derived from an EMBL/GenBank/DDBJ whole genome shotgun (WGS) entry which is preliminary data.</text>
</comment>
<proteinExistence type="inferred from homology"/>
<dbReference type="Gene3D" id="3.30.40.10">
    <property type="entry name" value="Zinc/RING finger domain, C3HC4 (zinc finger)"/>
    <property type="match status" value="1"/>
</dbReference>
<dbReference type="GO" id="GO:0008270">
    <property type="term" value="F:zinc ion binding"/>
    <property type="evidence" value="ECO:0007669"/>
    <property type="project" value="UniProtKB-KW"/>
</dbReference>
<dbReference type="Proteomes" id="UP001347796">
    <property type="component" value="Unassembled WGS sequence"/>
</dbReference>
<evidence type="ECO:0000256" key="3">
    <source>
        <dbReference type="ARBA" id="ARBA00022833"/>
    </source>
</evidence>
<evidence type="ECO:0000256" key="1">
    <source>
        <dbReference type="ARBA" id="ARBA00006672"/>
    </source>
</evidence>
<evidence type="ECO:0000313" key="9">
    <source>
        <dbReference type="Proteomes" id="UP001347796"/>
    </source>
</evidence>
<accession>A0AAN8G2L7</accession>
<protein>
    <recommendedName>
        <fullName evidence="7">RING-type domain-containing protein</fullName>
    </recommendedName>
</protein>
<gene>
    <name evidence="8" type="ORF">SNE40_020327</name>
</gene>
<dbReference type="CDD" id="cd00022">
    <property type="entry name" value="BIR"/>
    <property type="match status" value="1"/>
</dbReference>
<dbReference type="Pfam" id="PF13920">
    <property type="entry name" value="zf-C3HC4_3"/>
    <property type="match status" value="1"/>
</dbReference>
<dbReference type="PANTHER" id="PTHR10044">
    <property type="entry name" value="INHIBITOR OF APOPTOSIS"/>
    <property type="match status" value="1"/>
</dbReference>
<dbReference type="GO" id="GO:0005737">
    <property type="term" value="C:cytoplasm"/>
    <property type="evidence" value="ECO:0007669"/>
    <property type="project" value="TreeGrafter"/>
</dbReference>
<organism evidence="8 9">
    <name type="scientific">Patella caerulea</name>
    <name type="common">Rayed Mediterranean limpet</name>
    <dbReference type="NCBI Taxonomy" id="87958"/>
    <lineage>
        <taxon>Eukaryota</taxon>
        <taxon>Metazoa</taxon>
        <taxon>Spiralia</taxon>
        <taxon>Lophotrochozoa</taxon>
        <taxon>Mollusca</taxon>
        <taxon>Gastropoda</taxon>
        <taxon>Patellogastropoda</taxon>
        <taxon>Patelloidea</taxon>
        <taxon>Patellidae</taxon>
        <taxon>Patella</taxon>
    </lineage>
</organism>
<dbReference type="Pfam" id="PF00653">
    <property type="entry name" value="BIR"/>
    <property type="match status" value="2"/>
</dbReference>
<name>A0AAN8G2L7_PATCE</name>
<feature type="domain" description="RING-type" evidence="7">
    <location>
        <begin position="717"/>
        <end position="754"/>
    </location>
</feature>
<evidence type="ECO:0000259" key="7">
    <source>
        <dbReference type="PROSITE" id="PS50089"/>
    </source>
</evidence>
<dbReference type="InterPro" id="IPR001841">
    <property type="entry name" value="Znf_RING"/>
</dbReference>
<evidence type="ECO:0000256" key="6">
    <source>
        <dbReference type="SAM" id="MobiDB-lite"/>
    </source>
</evidence>
<keyword evidence="2 4" id="KW-0863">Zinc-finger</keyword>
<dbReference type="SUPFAM" id="SSF57924">
    <property type="entry name" value="Inhibitor of apoptosis (IAP) repeat"/>
    <property type="match status" value="3"/>
</dbReference>
<dbReference type="PANTHER" id="PTHR10044:SF139">
    <property type="entry name" value="DEATH-ASSOCIATED INHIBITOR OF APOPTOSIS 2"/>
    <property type="match status" value="1"/>
</dbReference>
<keyword evidence="5" id="KW-0175">Coiled coil</keyword>
<dbReference type="EMBL" id="JAZGQO010000015">
    <property type="protein sequence ID" value="KAK6169242.1"/>
    <property type="molecule type" value="Genomic_DNA"/>
</dbReference>
<evidence type="ECO:0000256" key="2">
    <source>
        <dbReference type="ARBA" id="ARBA00022771"/>
    </source>
</evidence>
<comment type="similarity">
    <text evidence="1">Belongs to the IAP family.</text>
</comment>
<feature type="coiled-coil region" evidence="5">
    <location>
        <begin position="617"/>
        <end position="693"/>
    </location>
</feature>
<dbReference type="SMART" id="SM00238">
    <property type="entry name" value="BIR"/>
    <property type="match status" value="2"/>
</dbReference>
<evidence type="ECO:0000256" key="5">
    <source>
        <dbReference type="SAM" id="Coils"/>
    </source>
</evidence>
<keyword evidence="2 4" id="KW-0479">Metal-binding</keyword>
<dbReference type="PROSITE" id="PS50143">
    <property type="entry name" value="BIR_REPEAT_2"/>
    <property type="match status" value="2"/>
</dbReference>
<dbReference type="AlphaFoldDB" id="A0AAN8G2L7"/>
<dbReference type="InterPro" id="IPR050784">
    <property type="entry name" value="IAP"/>
</dbReference>
<keyword evidence="3" id="KW-0862">Zinc</keyword>